<sequence length="134" mass="15749">MHKRSLKGNLQRSKRSLNPTKVNKDEVIKLNILKTRRLVRGKNLLGATLFIIIQRRRKREACRSTYLVALFHPYSSLLSCNQRFEINVDEEDSKTKPKEETHRREIRQKKRQERAEEGSSSRGMSQIIDMISSL</sequence>
<comment type="caution">
    <text evidence="1">The sequence shown here is derived from an EMBL/GenBank/DDBJ whole genome shotgun (WGS) entry which is preliminary data.</text>
</comment>
<protein>
    <submittedName>
        <fullName evidence="1">Uncharacterized protein</fullName>
    </submittedName>
</protein>
<evidence type="ECO:0000313" key="2">
    <source>
        <dbReference type="Proteomes" id="UP001060085"/>
    </source>
</evidence>
<dbReference type="Proteomes" id="UP001060085">
    <property type="component" value="Linkage Group LG01"/>
</dbReference>
<gene>
    <name evidence="1" type="ORF">M9H77_02941</name>
</gene>
<keyword evidence="2" id="KW-1185">Reference proteome</keyword>
<name>A0ACC0C9Q8_CATRO</name>
<proteinExistence type="predicted"/>
<accession>A0ACC0C9Q8</accession>
<organism evidence="1 2">
    <name type="scientific">Catharanthus roseus</name>
    <name type="common">Madagascar periwinkle</name>
    <name type="synonym">Vinca rosea</name>
    <dbReference type="NCBI Taxonomy" id="4058"/>
    <lineage>
        <taxon>Eukaryota</taxon>
        <taxon>Viridiplantae</taxon>
        <taxon>Streptophyta</taxon>
        <taxon>Embryophyta</taxon>
        <taxon>Tracheophyta</taxon>
        <taxon>Spermatophyta</taxon>
        <taxon>Magnoliopsida</taxon>
        <taxon>eudicotyledons</taxon>
        <taxon>Gunneridae</taxon>
        <taxon>Pentapetalae</taxon>
        <taxon>asterids</taxon>
        <taxon>lamiids</taxon>
        <taxon>Gentianales</taxon>
        <taxon>Apocynaceae</taxon>
        <taxon>Rauvolfioideae</taxon>
        <taxon>Vinceae</taxon>
        <taxon>Catharanthinae</taxon>
        <taxon>Catharanthus</taxon>
    </lineage>
</organism>
<dbReference type="EMBL" id="CM044701">
    <property type="protein sequence ID" value="KAI5681713.1"/>
    <property type="molecule type" value="Genomic_DNA"/>
</dbReference>
<reference evidence="2" key="1">
    <citation type="journal article" date="2023" name="Nat. Plants">
        <title>Single-cell RNA sequencing provides a high-resolution roadmap for understanding the multicellular compartmentation of specialized metabolism.</title>
        <authorList>
            <person name="Sun S."/>
            <person name="Shen X."/>
            <person name="Li Y."/>
            <person name="Li Y."/>
            <person name="Wang S."/>
            <person name="Li R."/>
            <person name="Zhang H."/>
            <person name="Shen G."/>
            <person name="Guo B."/>
            <person name="Wei J."/>
            <person name="Xu J."/>
            <person name="St-Pierre B."/>
            <person name="Chen S."/>
            <person name="Sun C."/>
        </authorList>
    </citation>
    <scope>NUCLEOTIDE SEQUENCE [LARGE SCALE GENOMIC DNA]</scope>
</reference>
<evidence type="ECO:0000313" key="1">
    <source>
        <dbReference type="EMBL" id="KAI5681713.1"/>
    </source>
</evidence>